<dbReference type="RefSeq" id="WP_004439894.1">
    <property type="nucleotide sequence ID" value="NZ_JH414765.1"/>
</dbReference>
<feature type="domain" description="PucR C-terminal helix-turn-helix" evidence="3">
    <location>
        <begin position="474"/>
        <end position="532"/>
    </location>
</feature>
<evidence type="ECO:0000259" key="2">
    <source>
        <dbReference type="Pfam" id="PF07905"/>
    </source>
</evidence>
<comment type="caution">
    <text evidence="5">The sequence shown here is derived from an EMBL/GenBank/DDBJ whole genome shotgun (WGS) entry which is preliminary data.</text>
</comment>
<dbReference type="Pfam" id="PF07905">
    <property type="entry name" value="PucR"/>
    <property type="match status" value="1"/>
</dbReference>
<keyword evidence="6" id="KW-1185">Reference proteome</keyword>
<dbReference type="InterPro" id="IPR041522">
    <property type="entry name" value="CdaR_GGDEF"/>
</dbReference>
<evidence type="ECO:0008006" key="7">
    <source>
        <dbReference type="Google" id="ProtNLM"/>
    </source>
</evidence>
<dbReference type="InterPro" id="IPR012914">
    <property type="entry name" value="PucR_dom"/>
</dbReference>
<proteinExistence type="inferred from homology"/>
<feature type="domain" description="Purine catabolism PurC-like" evidence="2">
    <location>
        <begin position="5"/>
        <end position="124"/>
    </location>
</feature>
<dbReference type="PANTHER" id="PTHR33744:SF1">
    <property type="entry name" value="DNA-BINDING TRANSCRIPTIONAL ACTIVATOR ADER"/>
    <property type="match status" value="1"/>
</dbReference>
<dbReference type="Pfam" id="PF17853">
    <property type="entry name" value="GGDEF_2"/>
    <property type="match status" value="1"/>
</dbReference>
<dbReference type="InterPro" id="IPR042070">
    <property type="entry name" value="PucR_C-HTH_sf"/>
</dbReference>
<dbReference type="AlphaFoldDB" id="G9QQT8"/>
<evidence type="ECO:0000259" key="4">
    <source>
        <dbReference type="Pfam" id="PF17853"/>
    </source>
</evidence>
<sequence>MKISDILQIPVFHNARLIAGHKGKEREVYSVNMMDAPDIIHYLKPNELLVTTAYHLKDNPHDLLELIKSMLEQQCAGLAIKTKRFLEEIPENALAYANDIGFPIIELPMDISLGEVVNQSLSYILDKRTNELLLAIEAHQKFTNHIMSGKGLTSLLRSLSSMTRYPVLLLNKYFRIIGSSHPFNKISYELGKLYTNGFRFFLPNATYSCFSTLSKREVISVFPIFNHEENSGCLAVIGMVPFSNPSMILTIEQAANVISFELMKENALKQYTKKVLNEFFINFTEGAFQSQEEVIIKANEFQIINDQSYICAVGKLDESRTKLSFTESRKEMDAIFDFIEEESHLFSKSVHHFEKGNNCVLLFPITESWTELHTIILPFLEELQRKIKNRYHQAVSFGLSSLCQKFLDVQKGFKEALEALQTGRLSGKRQFIQIYRRKDISELLQMIPTQDLKDFYDETLQKLSDQSTHENQILLHTLFVFLESHCRISETAKKLYVHRNTVIYRLENCKELIGKSLKDPDTTFRLRLAFRIKNLLHL</sequence>
<dbReference type="Proteomes" id="UP000011747">
    <property type="component" value="Unassembled WGS sequence"/>
</dbReference>
<evidence type="ECO:0000313" key="6">
    <source>
        <dbReference type="Proteomes" id="UP000011747"/>
    </source>
</evidence>
<name>G9QQT8_9BACI</name>
<dbReference type="HOGENOM" id="CLU_017436_3_0_9"/>
<dbReference type="EMBL" id="ACWF01000171">
    <property type="protein sequence ID" value="EHL72249.1"/>
    <property type="molecule type" value="Genomic_DNA"/>
</dbReference>
<protein>
    <recommendedName>
        <fullName evidence="7">Purine catabolism regulatory protein</fullName>
    </recommendedName>
</protein>
<comment type="similarity">
    <text evidence="1">Belongs to the CdaR family.</text>
</comment>
<dbReference type="Pfam" id="PF13556">
    <property type="entry name" value="HTH_30"/>
    <property type="match status" value="1"/>
</dbReference>
<dbReference type="Gene3D" id="1.10.10.2840">
    <property type="entry name" value="PucR C-terminal helix-turn-helix domain"/>
    <property type="match status" value="1"/>
</dbReference>
<reference evidence="5 6" key="1">
    <citation type="submission" date="2011-09" db="EMBL/GenBank/DDBJ databases">
        <title>The Genome Sequence of Bacillus smithii 7_3_47FAA.</title>
        <authorList>
            <consortium name="The Broad Institute Genome Sequencing Platform"/>
            <person name="Earl A."/>
            <person name="Ward D."/>
            <person name="Feldgarden M."/>
            <person name="Gevers D."/>
            <person name="Daigneault M."/>
            <person name="Strauss J."/>
            <person name="Allen-Vercoe E."/>
            <person name="Young S.K."/>
            <person name="Zeng Q."/>
            <person name="Gargeya S."/>
            <person name="Fitzgerald M."/>
            <person name="Haas B."/>
            <person name="Abouelleil A."/>
            <person name="Alvarado L."/>
            <person name="Arachchi H.M."/>
            <person name="Berlin A."/>
            <person name="Brown A."/>
            <person name="Chapman S.B."/>
            <person name="Chen Z."/>
            <person name="Dunbar C."/>
            <person name="Freedman E."/>
            <person name="Gearin G."/>
            <person name="Goldberg J."/>
            <person name="Griggs A."/>
            <person name="Gujja S."/>
            <person name="Heiman D."/>
            <person name="Howarth C."/>
            <person name="Larson L."/>
            <person name="Lui A."/>
            <person name="MacDonald P.J.P."/>
            <person name="Montmayeur A."/>
            <person name="Murphy C."/>
            <person name="Neiman D."/>
            <person name="Pearson M."/>
            <person name="Priest M."/>
            <person name="Roberts A."/>
            <person name="Saif S."/>
            <person name="Shea T."/>
            <person name="Shenoy N."/>
            <person name="Sisk P."/>
            <person name="Stolte C."/>
            <person name="Sykes S."/>
            <person name="Wortman J."/>
            <person name="Nusbaum C."/>
            <person name="Birren B."/>
        </authorList>
    </citation>
    <scope>NUCLEOTIDE SEQUENCE [LARGE SCALE GENOMIC DNA]</scope>
    <source>
        <strain evidence="5 6">7_3_47FAA</strain>
    </source>
</reference>
<feature type="domain" description="CdaR GGDEF-like" evidence="4">
    <location>
        <begin position="290"/>
        <end position="421"/>
    </location>
</feature>
<dbReference type="PATRIC" id="fig|665952.3.peg.3601"/>
<organism evidence="5 6">
    <name type="scientific">Bacillus smithii 7_3_47FAA</name>
    <dbReference type="NCBI Taxonomy" id="665952"/>
    <lineage>
        <taxon>Bacteria</taxon>
        <taxon>Bacillati</taxon>
        <taxon>Bacillota</taxon>
        <taxon>Bacilli</taxon>
        <taxon>Bacillales</taxon>
        <taxon>Bacillaceae</taxon>
        <taxon>Bacillus</taxon>
    </lineage>
</organism>
<accession>G9QQT8</accession>
<dbReference type="InterPro" id="IPR051448">
    <property type="entry name" value="CdaR-like_regulators"/>
</dbReference>
<gene>
    <name evidence="5" type="ORF">HMPREF1015_02361</name>
</gene>
<evidence type="ECO:0000259" key="3">
    <source>
        <dbReference type="Pfam" id="PF13556"/>
    </source>
</evidence>
<evidence type="ECO:0000256" key="1">
    <source>
        <dbReference type="ARBA" id="ARBA00006754"/>
    </source>
</evidence>
<dbReference type="PANTHER" id="PTHR33744">
    <property type="entry name" value="CARBOHYDRATE DIACID REGULATOR"/>
    <property type="match status" value="1"/>
</dbReference>
<evidence type="ECO:0000313" key="5">
    <source>
        <dbReference type="EMBL" id="EHL72249.1"/>
    </source>
</evidence>
<dbReference type="InterPro" id="IPR025736">
    <property type="entry name" value="PucR_C-HTH_dom"/>
</dbReference>